<dbReference type="EMBL" id="CM007656">
    <property type="protein sequence ID" value="ONI05240.1"/>
    <property type="molecule type" value="Genomic_DNA"/>
</dbReference>
<feature type="chain" id="PRO_5012648441" evidence="1">
    <location>
        <begin position="20"/>
        <end position="91"/>
    </location>
</feature>
<dbReference type="AlphaFoldDB" id="A0A251P2I0"/>
<name>A0A251P2I0_PRUPE</name>
<feature type="signal peptide" evidence="1">
    <location>
        <begin position="1"/>
        <end position="19"/>
    </location>
</feature>
<evidence type="ECO:0000313" key="2">
    <source>
        <dbReference type="EMBL" id="ONI05240.1"/>
    </source>
</evidence>
<keyword evidence="3" id="KW-1185">Reference proteome</keyword>
<accession>A0A251P2I0</accession>
<protein>
    <submittedName>
        <fullName evidence="2">Uncharacterized protein</fullName>
    </submittedName>
</protein>
<dbReference type="Proteomes" id="UP000006882">
    <property type="component" value="Chromosome G6"/>
</dbReference>
<proteinExistence type="predicted"/>
<evidence type="ECO:0000313" key="3">
    <source>
        <dbReference type="Proteomes" id="UP000006882"/>
    </source>
</evidence>
<organism evidence="2 3">
    <name type="scientific">Prunus persica</name>
    <name type="common">Peach</name>
    <name type="synonym">Amygdalus persica</name>
    <dbReference type="NCBI Taxonomy" id="3760"/>
    <lineage>
        <taxon>Eukaryota</taxon>
        <taxon>Viridiplantae</taxon>
        <taxon>Streptophyta</taxon>
        <taxon>Embryophyta</taxon>
        <taxon>Tracheophyta</taxon>
        <taxon>Spermatophyta</taxon>
        <taxon>Magnoliopsida</taxon>
        <taxon>eudicotyledons</taxon>
        <taxon>Gunneridae</taxon>
        <taxon>Pentapetalae</taxon>
        <taxon>rosids</taxon>
        <taxon>fabids</taxon>
        <taxon>Rosales</taxon>
        <taxon>Rosaceae</taxon>
        <taxon>Amygdaloideae</taxon>
        <taxon>Amygdaleae</taxon>
        <taxon>Prunus</taxon>
    </lineage>
</organism>
<gene>
    <name evidence="2" type="ORF">PRUPE_6G363700</name>
</gene>
<sequence>MLFSSLFSWYLSLSLPPEGQKPSNREITKGEGEVWSAIGISSQGVNKKCRRQIKSMNARDQISTLCSQGIHSSIHLTINMMHSAAPITMNF</sequence>
<reference evidence="2 3" key="1">
    <citation type="journal article" date="2013" name="Nat. Genet.">
        <title>The high-quality draft genome of peach (Prunus persica) identifies unique patterns of genetic diversity, domestication and genome evolution.</title>
        <authorList>
            <consortium name="International Peach Genome Initiative"/>
            <person name="Verde I."/>
            <person name="Abbott A.G."/>
            <person name="Scalabrin S."/>
            <person name="Jung S."/>
            <person name="Shu S."/>
            <person name="Marroni F."/>
            <person name="Zhebentyayeva T."/>
            <person name="Dettori M.T."/>
            <person name="Grimwood J."/>
            <person name="Cattonaro F."/>
            <person name="Zuccolo A."/>
            <person name="Rossini L."/>
            <person name="Jenkins J."/>
            <person name="Vendramin E."/>
            <person name="Meisel L.A."/>
            <person name="Decroocq V."/>
            <person name="Sosinski B."/>
            <person name="Prochnik S."/>
            <person name="Mitros T."/>
            <person name="Policriti A."/>
            <person name="Cipriani G."/>
            <person name="Dondini L."/>
            <person name="Ficklin S."/>
            <person name="Goodstein D.M."/>
            <person name="Xuan P."/>
            <person name="Del Fabbro C."/>
            <person name="Aramini V."/>
            <person name="Copetti D."/>
            <person name="Gonzalez S."/>
            <person name="Horner D.S."/>
            <person name="Falchi R."/>
            <person name="Lucas S."/>
            <person name="Mica E."/>
            <person name="Maldonado J."/>
            <person name="Lazzari B."/>
            <person name="Bielenberg D."/>
            <person name="Pirona R."/>
            <person name="Miculan M."/>
            <person name="Barakat A."/>
            <person name="Testolin R."/>
            <person name="Stella A."/>
            <person name="Tartarini S."/>
            <person name="Tonutti P."/>
            <person name="Arus P."/>
            <person name="Orellana A."/>
            <person name="Wells C."/>
            <person name="Main D."/>
            <person name="Vizzotto G."/>
            <person name="Silva H."/>
            <person name="Salamini F."/>
            <person name="Schmutz J."/>
            <person name="Morgante M."/>
            <person name="Rokhsar D.S."/>
        </authorList>
    </citation>
    <scope>NUCLEOTIDE SEQUENCE [LARGE SCALE GENOMIC DNA]</scope>
    <source>
        <strain evidence="3">cv. Nemared</strain>
    </source>
</reference>
<dbReference type="Gramene" id="ONI05240">
    <property type="protein sequence ID" value="ONI05240"/>
    <property type="gene ID" value="PRUPE_6G363700"/>
</dbReference>
<evidence type="ECO:0000256" key="1">
    <source>
        <dbReference type="SAM" id="SignalP"/>
    </source>
</evidence>
<keyword evidence="1" id="KW-0732">Signal</keyword>